<organism evidence="3 4">
    <name type="scientific">Secundilactobacillus silagincola</name>
    <dbReference type="NCBI Taxonomy" id="1714681"/>
    <lineage>
        <taxon>Bacteria</taxon>
        <taxon>Bacillati</taxon>
        <taxon>Bacillota</taxon>
        <taxon>Bacilli</taxon>
        <taxon>Lactobacillales</taxon>
        <taxon>Lactobacillaceae</taxon>
        <taxon>Secundilactobacillus</taxon>
    </lineage>
</organism>
<keyword evidence="4" id="KW-1185">Reference proteome</keyword>
<dbReference type="AlphaFoldDB" id="A0A1Z5J2N2"/>
<gene>
    <name evidence="3" type="ORF">IWT5_01312</name>
</gene>
<feature type="chain" id="PRO_5038698373" evidence="2">
    <location>
        <begin position="30"/>
        <end position="214"/>
    </location>
</feature>
<proteinExistence type="predicted"/>
<dbReference type="OrthoDB" id="2138638at2"/>
<evidence type="ECO:0000256" key="2">
    <source>
        <dbReference type="SAM" id="SignalP"/>
    </source>
</evidence>
<reference evidence="3 4" key="1">
    <citation type="submission" date="2015-11" db="EMBL/GenBank/DDBJ databases">
        <title>Draft genome sequences of new species of the genus Lactobacillus isolated from orchardgrass silage.</title>
        <authorList>
            <person name="Tohno M."/>
            <person name="Tanizawa Y."/>
            <person name="Arita M."/>
        </authorList>
    </citation>
    <scope>NUCLEOTIDE SEQUENCE [LARGE SCALE GENOMIC DNA]</scope>
    <source>
        <strain evidence="3 4">IWT5</strain>
    </source>
</reference>
<feature type="region of interest" description="Disordered" evidence="1">
    <location>
        <begin position="92"/>
        <end position="111"/>
    </location>
</feature>
<evidence type="ECO:0000256" key="1">
    <source>
        <dbReference type="SAM" id="MobiDB-lite"/>
    </source>
</evidence>
<feature type="signal peptide" evidence="2">
    <location>
        <begin position="1"/>
        <end position="29"/>
    </location>
</feature>
<dbReference type="Proteomes" id="UP000223370">
    <property type="component" value="Unassembled WGS sequence"/>
</dbReference>
<comment type="caution">
    <text evidence="3">The sequence shown here is derived from an EMBL/GenBank/DDBJ whole genome shotgun (WGS) entry which is preliminary data.</text>
</comment>
<keyword evidence="2" id="KW-0732">Signal</keyword>
<dbReference type="EMBL" id="BCMJ01000004">
    <property type="protein sequence ID" value="GAX08159.1"/>
    <property type="molecule type" value="Genomic_DNA"/>
</dbReference>
<accession>A0A1Z5J2N2</accession>
<name>A0A1Z5J2N2_9LACO</name>
<evidence type="ECO:0000313" key="4">
    <source>
        <dbReference type="Proteomes" id="UP000223370"/>
    </source>
</evidence>
<protein>
    <submittedName>
        <fullName evidence="3">Uncharacterized protein</fullName>
    </submittedName>
</protein>
<dbReference type="RefSeq" id="WP_098824656.1">
    <property type="nucleotide sequence ID" value="NZ_BCMJ01000004.1"/>
</dbReference>
<evidence type="ECO:0000313" key="3">
    <source>
        <dbReference type="EMBL" id="GAX08159.1"/>
    </source>
</evidence>
<sequence length="214" mass="22891" precursor="true">MKKRVLIPAGILVTGLLSAVIFASPLVHGNDQPTTADLSVPKTVQTSAQTATAAKVTGTTANAKVTYQQSGQSEPTATYQQTTESTAAKAADAVSDQDHNGETVKLSDGTKATEQGVMGHIYVSWQKENWSVTTVTDTTQTLRTDPEKLAAQVNQQLKTNQITNQDVDKGAVTVYSSAQDTTANQIKWQNNKQIENVKGQQAATVYQIAKKAIQ</sequence>